<evidence type="ECO:0000256" key="2">
    <source>
        <dbReference type="ARBA" id="ARBA00011095"/>
    </source>
</evidence>
<evidence type="ECO:0000256" key="11">
    <source>
        <dbReference type="ARBA" id="ARBA00023303"/>
    </source>
</evidence>
<dbReference type="Pfam" id="PF00060">
    <property type="entry name" value="Lig_chan"/>
    <property type="match status" value="1"/>
</dbReference>
<feature type="transmembrane region" description="Helical" evidence="13">
    <location>
        <begin position="719"/>
        <end position="737"/>
    </location>
</feature>
<keyword evidence="14" id="KW-0732">Signal</keyword>
<dbReference type="SUPFAM" id="SSF53850">
    <property type="entry name" value="Periplasmic binding protein-like II"/>
    <property type="match status" value="1"/>
</dbReference>
<dbReference type="InterPro" id="IPR028082">
    <property type="entry name" value="Peripla_BP_I"/>
</dbReference>
<dbReference type="GO" id="GO:0016020">
    <property type="term" value="C:membrane"/>
    <property type="evidence" value="ECO:0007669"/>
    <property type="project" value="UniProtKB-SubCell"/>
</dbReference>
<evidence type="ECO:0000256" key="4">
    <source>
        <dbReference type="ARBA" id="ARBA00022692"/>
    </source>
</evidence>
<evidence type="ECO:0000256" key="7">
    <source>
        <dbReference type="ARBA" id="ARBA00023136"/>
    </source>
</evidence>
<feature type="domain" description="Ionotropic glutamate receptor C-terminal" evidence="15">
    <location>
        <begin position="462"/>
        <end position="914"/>
    </location>
</feature>
<evidence type="ECO:0000256" key="9">
    <source>
        <dbReference type="ARBA" id="ARBA00023180"/>
    </source>
</evidence>
<keyword evidence="17" id="KW-1185">Reference proteome</keyword>
<feature type="chain" id="PRO_5042169440" description="Ionotropic glutamate receptor C-terminal domain-containing protein" evidence="14">
    <location>
        <begin position="23"/>
        <end position="994"/>
    </location>
</feature>
<organism evidence="16 17">
    <name type="scientific">Solanum verrucosum</name>
    <dbReference type="NCBI Taxonomy" id="315347"/>
    <lineage>
        <taxon>Eukaryota</taxon>
        <taxon>Viridiplantae</taxon>
        <taxon>Streptophyta</taxon>
        <taxon>Embryophyta</taxon>
        <taxon>Tracheophyta</taxon>
        <taxon>Spermatophyta</taxon>
        <taxon>Magnoliopsida</taxon>
        <taxon>eudicotyledons</taxon>
        <taxon>Gunneridae</taxon>
        <taxon>Pentapetalae</taxon>
        <taxon>asterids</taxon>
        <taxon>lamiids</taxon>
        <taxon>Solanales</taxon>
        <taxon>Solanaceae</taxon>
        <taxon>Solanoideae</taxon>
        <taxon>Solaneae</taxon>
        <taxon>Solanum</taxon>
    </lineage>
</organism>
<accession>A0AAF0QWX6</accession>
<dbReference type="Gene3D" id="3.40.190.10">
    <property type="entry name" value="Periplasmic binding protein-like II"/>
    <property type="match status" value="3"/>
</dbReference>
<dbReference type="AlphaFoldDB" id="A0AAF0QWX6"/>
<dbReference type="SUPFAM" id="SSF53822">
    <property type="entry name" value="Periplasmic binding protein-like I"/>
    <property type="match status" value="1"/>
</dbReference>
<dbReference type="Proteomes" id="UP001234989">
    <property type="component" value="Chromosome 4"/>
</dbReference>
<evidence type="ECO:0000313" key="17">
    <source>
        <dbReference type="Proteomes" id="UP001234989"/>
    </source>
</evidence>
<gene>
    <name evidence="16" type="ORF">MTR67_020809</name>
</gene>
<dbReference type="InterPro" id="IPR001320">
    <property type="entry name" value="Iontro_rcpt_C"/>
</dbReference>
<dbReference type="Gene3D" id="3.40.50.2300">
    <property type="match status" value="3"/>
</dbReference>
<comment type="subunit">
    <text evidence="2">May form heteromers.</text>
</comment>
<name>A0AAF0QWX6_SOLVR</name>
<comment type="function">
    <text evidence="12">Glutamate-gated receptor that probably acts as a non-selective cation channel. May be involved in light-signal transduction and calcium homeostasis via the regulation of calcium influx into cells.</text>
</comment>
<dbReference type="PANTHER" id="PTHR34836:SF1">
    <property type="entry name" value="OS09G0428600 PROTEIN"/>
    <property type="match status" value="1"/>
</dbReference>
<dbReference type="InterPro" id="IPR015683">
    <property type="entry name" value="Ionotropic_Glu_rcpt"/>
</dbReference>
<keyword evidence="10" id="KW-1071">Ligand-gated ion channel</keyword>
<dbReference type="GO" id="GO:0015276">
    <property type="term" value="F:ligand-gated monoatomic ion channel activity"/>
    <property type="evidence" value="ECO:0007669"/>
    <property type="project" value="InterPro"/>
</dbReference>
<dbReference type="InterPro" id="IPR001828">
    <property type="entry name" value="ANF_lig-bd_rcpt"/>
</dbReference>
<proteinExistence type="predicted"/>
<feature type="transmembrane region" description="Helical" evidence="13">
    <location>
        <begin position="758"/>
        <end position="782"/>
    </location>
</feature>
<dbReference type="CDD" id="cd13686">
    <property type="entry name" value="GluR_Plant"/>
    <property type="match status" value="1"/>
</dbReference>
<keyword evidence="5 13" id="KW-1133">Transmembrane helix</keyword>
<dbReference type="CDD" id="cd19990">
    <property type="entry name" value="PBP1_GABAb_receptor_plant"/>
    <property type="match status" value="1"/>
</dbReference>
<reference evidence="16" key="1">
    <citation type="submission" date="2023-08" db="EMBL/GenBank/DDBJ databases">
        <title>A de novo genome assembly of Solanum verrucosum Schlechtendal, a Mexican diploid species geographically isolated from the other diploid A-genome species in potato relatives.</title>
        <authorList>
            <person name="Hosaka K."/>
        </authorList>
    </citation>
    <scope>NUCLEOTIDE SEQUENCE</scope>
    <source>
        <tissue evidence="16">Young leaves</tissue>
    </source>
</reference>
<evidence type="ECO:0000256" key="3">
    <source>
        <dbReference type="ARBA" id="ARBA00022448"/>
    </source>
</evidence>
<dbReference type="Gene3D" id="1.10.287.70">
    <property type="match status" value="1"/>
</dbReference>
<dbReference type="PANTHER" id="PTHR34836">
    <property type="entry name" value="OS06G0188250 PROTEIN"/>
    <property type="match status" value="1"/>
</dbReference>
<evidence type="ECO:0000256" key="6">
    <source>
        <dbReference type="ARBA" id="ARBA00023065"/>
    </source>
</evidence>
<dbReference type="InterPro" id="IPR044440">
    <property type="entry name" value="GABAb_receptor_plant_PBP1"/>
</dbReference>
<evidence type="ECO:0000256" key="8">
    <source>
        <dbReference type="ARBA" id="ARBA00023170"/>
    </source>
</evidence>
<evidence type="ECO:0000313" key="16">
    <source>
        <dbReference type="EMBL" id="WMV27424.1"/>
    </source>
</evidence>
<evidence type="ECO:0000256" key="13">
    <source>
        <dbReference type="SAM" id="Phobius"/>
    </source>
</evidence>
<evidence type="ECO:0000259" key="15">
    <source>
        <dbReference type="SMART" id="SM00079"/>
    </source>
</evidence>
<comment type="subcellular location">
    <subcellularLocation>
        <location evidence="1">Membrane</location>
        <topology evidence="1">Multi-pass membrane protein</topology>
    </subcellularLocation>
</comment>
<keyword evidence="4 13" id="KW-0812">Transmembrane</keyword>
<evidence type="ECO:0000256" key="14">
    <source>
        <dbReference type="SAM" id="SignalP"/>
    </source>
</evidence>
<keyword evidence="11" id="KW-0407">Ion channel</keyword>
<evidence type="ECO:0000256" key="10">
    <source>
        <dbReference type="ARBA" id="ARBA00023286"/>
    </source>
</evidence>
<protein>
    <recommendedName>
        <fullName evidence="15">Ionotropic glutamate receptor C-terminal domain-containing protein</fullName>
    </recommendedName>
</protein>
<dbReference type="EMBL" id="CP133615">
    <property type="protein sequence ID" value="WMV27424.1"/>
    <property type="molecule type" value="Genomic_DNA"/>
</dbReference>
<keyword evidence="7 13" id="KW-0472">Membrane</keyword>
<evidence type="ECO:0000256" key="12">
    <source>
        <dbReference type="ARBA" id="ARBA00049638"/>
    </source>
</evidence>
<keyword evidence="3" id="KW-0813">Transport</keyword>
<keyword evidence="8" id="KW-0675">Receptor</keyword>
<dbReference type="FunFam" id="3.40.50.2300:FF:000188">
    <property type="entry name" value="Glutamate receptor"/>
    <property type="match status" value="1"/>
</dbReference>
<dbReference type="SMART" id="SM00079">
    <property type="entry name" value="PBPe"/>
    <property type="match status" value="1"/>
</dbReference>
<evidence type="ECO:0000256" key="1">
    <source>
        <dbReference type="ARBA" id="ARBA00004141"/>
    </source>
</evidence>
<keyword evidence="9" id="KW-0325">Glycoprotein</keyword>
<feature type="signal peptide" evidence="14">
    <location>
        <begin position="1"/>
        <end position="22"/>
    </location>
</feature>
<dbReference type="Pfam" id="PF01094">
    <property type="entry name" value="ANF_receptor"/>
    <property type="match status" value="1"/>
</dbReference>
<sequence>MRREATLLVYFLLFDHVVFSLAYTKKGVNGSIYDDCNMIIWKIGAIINPTTRVGKEQKIGMEMAVDDFNAQNSECSPLVFNFANYSHGPAASLATYLANKKQAHAILGPLTHQEAALFSDFDDEAYKGIPIISLHPASTYSTVLLTESPSLIQMSTDVESKMQCFAALIGHFKWRKVIALYEIRNSFSNMDSGLITHLSDSLKVVESSVEYHLAFPPLFSLSDSKSFIQKELVKLKTKNVKVFVVLQCSLDFGLVLFEMANEMGMMGENYVWIISNNMASLLDSVEPSVLLNMQGVIGFKANVNEKTECFREFNAKFRKKYRSQYPEEEGYPSPSSYALKAYDATWATAKAMQKLSGSNSSELVKSILLSDFEGLSGKVSFKNGMLYQKPTFRIINVIGKSYREVSFWSPKFGFSEVLGEHNGEKLKIGNGLGGALGSIVWPGGTQTVPKGWTIGGLEKPLRIGVPARGAFTQFVKVNFNQETNETLIGGFSVHVFQAVVTELPYYLPYNLVPFYGTYDEMVVGVSNKDLQRELGGFHVSQNFKKIIDYLFSLLDFTRAFGLVVDILSFPEEEQLVTFRSTVTTQIEYLLLRKGDKGVCKDCKVILSEDLMTQHKLKMMDLEIKRERKKRVMDDQLRIKWGSLTMANALEVVEKLMAMRALGNSGDATTVGDTSILAERYEYAEFSQPYIDSGLVMIVTERPRLNKLQFIVIKAFKLKLWILLAVMSMSTGVVIWLNEYVNDNPDFSGESIKSNLSRLVLTTWLCVVVVVTACFTAILSSIMTVPRLEPSVLNVDYLLRTNAPVGCNGNSFIVKYLVNLQFKPENIKKISSISDYPKAFEKGEISAAFVVAPHAKVFLAKYCRGYTKSGPVFKLGGFGFVFPKGSPLAVDISEAVLKLSQNGVINQLEEQMLISTNCSSSSAEEQVSGLGQELFSGPLLISGVICGINEESNSGPPNRPNPLHLQLHHRNPPQRLITSLTPAKSPAALPFAEED</sequence>
<keyword evidence="6" id="KW-0406">Ion transport</keyword>
<evidence type="ECO:0000256" key="5">
    <source>
        <dbReference type="ARBA" id="ARBA00022989"/>
    </source>
</evidence>